<dbReference type="RefSeq" id="WP_125601624.1">
    <property type="nucleotide sequence ID" value="NZ_JBHSSM010000014.1"/>
</dbReference>
<protein>
    <submittedName>
        <fullName evidence="2">Type II toxin-antitoxin system YafQ family toxin</fullName>
    </submittedName>
</protein>
<dbReference type="NCBIfam" id="TIGR02385">
    <property type="entry name" value="RelE_StbE"/>
    <property type="match status" value="1"/>
</dbReference>
<evidence type="ECO:0000256" key="1">
    <source>
        <dbReference type="ARBA" id="ARBA00022649"/>
    </source>
</evidence>
<dbReference type="PIRSF" id="PIRSF006156">
    <property type="entry name" value="YafQ"/>
    <property type="match status" value="1"/>
</dbReference>
<dbReference type="InterPro" id="IPR035093">
    <property type="entry name" value="RelE/ParE_toxin_dom_sf"/>
</dbReference>
<name>A0ABW1UM91_9LACO</name>
<accession>A0ABW1UM91</accession>
<dbReference type="Pfam" id="PF15738">
    <property type="entry name" value="YafQ_toxin"/>
    <property type="match status" value="1"/>
</dbReference>
<evidence type="ECO:0000313" key="2">
    <source>
        <dbReference type="EMBL" id="MFC6314763.1"/>
    </source>
</evidence>
<keyword evidence="1" id="KW-1277">Toxin-antitoxin system</keyword>
<dbReference type="PANTHER" id="PTHR40588:SF1">
    <property type="entry name" value="MRNA INTERFERASE TOXIN YAFQ"/>
    <property type="match status" value="1"/>
</dbReference>
<gene>
    <name evidence="2" type="ORF">ACFQHW_04170</name>
</gene>
<dbReference type="Proteomes" id="UP001596310">
    <property type="component" value="Unassembled WGS sequence"/>
</dbReference>
<dbReference type="SUPFAM" id="SSF143011">
    <property type="entry name" value="RelE-like"/>
    <property type="match status" value="1"/>
</dbReference>
<evidence type="ECO:0000313" key="3">
    <source>
        <dbReference type="Proteomes" id="UP001596310"/>
    </source>
</evidence>
<sequence>MIESVTYTSSFLRSAKKLRRKHYDMRKLETVIQLIVSGRTQELKSQYFDHFLKGSYQGFKELHIEPDWLLIYQIDHKQLKLFLIATGSHDDLFYRK</sequence>
<keyword evidence="3" id="KW-1185">Reference proteome</keyword>
<reference evidence="3" key="1">
    <citation type="journal article" date="2019" name="Int. J. Syst. Evol. Microbiol.">
        <title>The Global Catalogue of Microorganisms (GCM) 10K type strain sequencing project: providing services to taxonomists for standard genome sequencing and annotation.</title>
        <authorList>
            <consortium name="The Broad Institute Genomics Platform"/>
            <consortium name="The Broad Institute Genome Sequencing Center for Infectious Disease"/>
            <person name="Wu L."/>
            <person name="Ma J."/>
        </authorList>
    </citation>
    <scope>NUCLEOTIDE SEQUENCE [LARGE SCALE GENOMIC DNA]</scope>
    <source>
        <strain evidence="3">CCM 8897</strain>
    </source>
</reference>
<dbReference type="InterPro" id="IPR004386">
    <property type="entry name" value="Toxin_YafQ-like"/>
</dbReference>
<dbReference type="Gene3D" id="3.30.2310.20">
    <property type="entry name" value="RelE-like"/>
    <property type="match status" value="1"/>
</dbReference>
<comment type="caution">
    <text evidence="2">The sequence shown here is derived from an EMBL/GenBank/DDBJ whole genome shotgun (WGS) entry which is preliminary data.</text>
</comment>
<organism evidence="2 3">
    <name type="scientific">Lapidilactobacillus achengensis</name>
    <dbReference type="NCBI Taxonomy" id="2486000"/>
    <lineage>
        <taxon>Bacteria</taxon>
        <taxon>Bacillati</taxon>
        <taxon>Bacillota</taxon>
        <taxon>Bacilli</taxon>
        <taxon>Lactobacillales</taxon>
        <taxon>Lactobacillaceae</taxon>
        <taxon>Lapidilactobacillus</taxon>
    </lineage>
</organism>
<dbReference type="EMBL" id="JBHSSM010000014">
    <property type="protein sequence ID" value="MFC6314763.1"/>
    <property type="molecule type" value="Genomic_DNA"/>
</dbReference>
<dbReference type="InterPro" id="IPR007712">
    <property type="entry name" value="RelE/ParE_toxin"/>
</dbReference>
<proteinExistence type="predicted"/>
<dbReference type="PANTHER" id="PTHR40588">
    <property type="entry name" value="MRNA INTERFERASE TOXIN YAFQ"/>
    <property type="match status" value="1"/>
</dbReference>